<dbReference type="PANTHER" id="PTHR32546">
    <property type="entry name" value="G-PROTEIN COUPLED RECEPTOR 158-RELATED"/>
    <property type="match status" value="1"/>
</dbReference>
<keyword evidence="3" id="KW-1003">Cell membrane</keyword>
<keyword evidence="12" id="KW-1185">Reference proteome</keyword>
<keyword evidence="9" id="KW-1133">Transmembrane helix</keyword>
<evidence type="ECO:0000256" key="2">
    <source>
        <dbReference type="ARBA" id="ARBA00007242"/>
    </source>
</evidence>
<evidence type="ECO:0000256" key="4">
    <source>
        <dbReference type="ARBA" id="ARBA00022729"/>
    </source>
</evidence>
<dbReference type="GO" id="GO:0005886">
    <property type="term" value="C:plasma membrane"/>
    <property type="evidence" value="ECO:0007669"/>
    <property type="project" value="UniProtKB-SubCell"/>
</dbReference>
<dbReference type="InterPro" id="IPR054714">
    <property type="entry name" value="GPR158_179_extracellular"/>
</dbReference>
<comment type="subcellular location">
    <subcellularLocation>
        <location evidence="1">Cell membrane</location>
        <topology evidence="1">Multi-pass membrane protein</topology>
    </subcellularLocation>
</comment>
<feature type="domain" description="GPR158/179 extracellular" evidence="10">
    <location>
        <begin position="294"/>
        <end position="395"/>
    </location>
</feature>
<gene>
    <name evidence="11" type="ORF">DGYR_LOCUS6452</name>
</gene>
<evidence type="ECO:0000256" key="1">
    <source>
        <dbReference type="ARBA" id="ARBA00004651"/>
    </source>
</evidence>
<evidence type="ECO:0000256" key="7">
    <source>
        <dbReference type="ARBA" id="ARBA00023180"/>
    </source>
</evidence>
<keyword evidence="6" id="KW-0675">Receptor</keyword>
<evidence type="ECO:0000313" key="12">
    <source>
        <dbReference type="Proteomes" id="UP000549394"/>
    </source>
</evidence>
<evidence type="ECO:0000256" key="8">
    <source>
        <dbReference type="ARBA" id="ARBA00023224"/>
    </source>
</evidence>
<evidence type="ECO:0000256" key="3">
    <source>
        <dbReference type="ARBA" id="ARBA00022475"/>
    </source>
</evidence>
<keyword evidence="9" id="KW-0472">Membrane</keyword>
<keyword evidence="7" id="KW-0325">Glycoprotein</keyword>
<dbReference type="GO" id="GO:0004930">
    <property type="term" value="F:G protein-coupled receptor activity"/>
    <property type="evidence" value="ECO:0007669"/>
    <property type="project" value="UniProtKB-KW"/>
</dbReference>
<dbReference type="OrthoDB" id="9970547at2759"/>
<dbReference type="EMBL" id="CAJFCJ010000007">
    <property type="protein sequence ID" value="CAD5117998.1"/>
    <property type="molecule type" value="Genomic_DNA"/>
</dbReference>
<comment type="caution">
    <text evidence="11">The sequence shown here is derived from an EMBL/GenBank/DDBJ whole genome shotgun (WGS) entry which is preliminary data.</text>
</comment>
<evidence type="ECO:0000259" key="10">
    <source>
        <dbReference type="Pfam" id="PF22572"/>
    </source>
</evidence>
<evidence type="ECO:0000256" key="5">
    <source>
        <dbReference type="ARBA" id="ARBA00023040"/>
    </source>
</evidence>
<dbReference type="Gene3D" id="3.30.450.20">
    <property type="entry name" value="PAS domain"/>
    <property type="match status" value="1"/>
</dbReference>
<keyword evidence="4" id="KW-0732">Signal</keyword>
<comment type="similarity">
    <text evidence="2">Belongs to the G-protein coupled receptor 3 family.</text>
</comment>
<feature type="domain" description="GPR158/179 extracellular" evidence="10">
    <location>
        <begin position="758"/>
        <end position="865"/>
    </location>
</feature>
<protein>
    <submittedName>
        <fullName evidence="11">DgyrCDS6739</fullName>
    </submittedName>
</protein>
<sequence>MERFKKGETFRFGIVTAGAALIFAFVVLQEAVVVQSKSPYSWAKFDKFDEITQRMDAVNAENCASKSKEELHLPETTVGQVPQFNRLLSTVIYPNRTNLLHLHNMALNRAFFYSYVFQKLNETHHFKYQPGLMYYYFSAAADVSANEYNINGSGIFFEFNKTYPNWYRNIAINHTMLLFGPRAFRFDDYNEPTNFLREPTNQTIDVVDYGAGPQNNYTRDTYKLNEWYFKWMPDGWGKKGLDSIKKHNYNVGIKYSNETGKFTTDEFEGKTFYGPPFPGQNQQNQKQVFQPVDFTRPYFDCGRSNKWIVSASAPIVDHLPRYLEWFHLRRHWITAASVQDIDFLSVDFNPCPAGIGNPKSYLTDISRCKKSTMCEPLYGWGFRRGGYQCVCLPGYRYPPWQRGPFQGSQIESATEEEYERGFECLPVGLKQVIPIIRGNGTLGIGRSKRSVQKKQSKIEKREAKGPVIDKEKVEKRSIKALDGQSKILTKQQRFLRSVDLKELQYSYNKAQEMIESSQRRKRKVFVARYKRSTNAKSRSKRATFDKKAHERMQDLLRKKESVTRDNCHEKSMDDLELPGDVAYGVQKQFSNQARTALRLSHFLSNFLQNIDMYEEYGNLRGDKLLNIELLFGEALANVMGDLKLHGSGIFFDRDKYVGPDGKTRQLFGPYAWRHTKRGDDADQANKNYRALDKAGLDEAYLEERWFREVKERWQSNTYGLTKYTEKPMIRSDINGTSSKKFELYPLYYRAPEEDDGWWSPPYFSCGGEKEDSLGHVNDWVVTYSVPFFGKNSIGTALEFKGVVTVDVKLETLDLNQCPAEFYIANAFKNTARCHYESTYCVPIPLLTPGRKFHRGGYKCECRQGFEYPFNDRAWYFDGQTMEEEYRKMLSNEQNRFHTLKCRIAAGSSAIKAVWVNIFLAMILWFCS</sequence>
<keyword evidence="5" id="KW-0297">G-protein coupled receptor</keyword>
<feature type="transmembrane region" description="Helical" evidence="9">
    <location>
        <begin position="12"/>
        <end position="28"/>
    </location>
</feature>
<feature type="transmembrane region" description="Helical" evidence="9">
    <location>
        <begin position="903"/>
        <end position="926"/>
    </location>
</feature>
<evidence type="ECO:0000256" key="9">
    <source>
        <dbReference type="SAM" id="Phobius"/>
    </source>
</evidence>
<dbReference type="InterPro" id="IPR043458">
    <property type="entry name" value="GPR158/179"/>
</dbReference>
<evidence type="ECO:0000256" key="6">
    <source>
        <dbReference type="ARBA" id="ARBA00023170"/>
    </source>
</evidence>
<proteinExistence type="inferred from homology"/>
<keyword evidence="8" id="KW-0807">Transducer</keyword>
<dbReference type="PANTHER" id="PTHR32546:SF25">
    <property type="entry name" value="MIP05539P"/>
    <property type="match status" value="1"/>
</dbReference>
<dbReference type="Proteomes" id="UP000549394">
    <property type="component" value="Unassembled WGS sequence"/>
</dbReference>
<accession>A0A7I8VQI2</accession>
<organism evidence="11 12">
    <name type="scientific">Dimorphilus gyrociliatus</name>
    <dbReference type="NCBI Taxonomy" id="2664684"/>
    <lineage>
        <taxon>Eukaryota</taxon>
        <taxon>Metazoa</taxon>
        <taxon>Spiralia</taxon>
        <taxon>Lophotrochozoa</taxon>
        <taxon>Annelida</taxon>
        <taxon>Polychaeta</taxon>
        <taxon>Polychaeta incertae sedis</taxon>
        <taxon>Dinophilidae</taxon>
        <taxon>Dimorphilus</taxon>
    </lineage>
</organism>
<dbReference type="Pfam" id="PF22572">
    <property type="entry name" value="GPR158_179_EC"/>
    <property type="match status" value="2"/>
</dbReference>
<name>A0A7I8VQI2_9ANNE</name>
<evidence type="ECO:0000313" key="11">
    <source>
        <dbReference type="EMBL" id="CAD5117998.1"/>
    </source>
</evidence>
<dbReference type="AlphaFoldDB" id="A0A7I8VQI2"/>
<reference evidence="11 12" key="1">
    <citation type="submission" date="2020-08" db="EMBL/GenBank/DDBJ databases">
        <authorList>
            <person name="Hejnol A."/>
        </authorList>
    </citation>
    <scope>NUCLEOTIDE SEQUENCE [LARGE SCALE GENOMIC DNA]</scope>
</reference>
<keyword evidence="9" id="KW-0812">Transmembrane</keyword>